<protein>
    <recommendedName>
        <fullName evidence="3">Aminoglycoside phosphotransferase domain-containing protein</fullName>
    </recommendedName>
</protein>
<dbReference type="Proteomes" id="UP001583193">
    <property type="component" value="Unassembled WGS sequence"/>
</dbReference>
<evidence type="ECO:0008006" key="3">
    <source>
        <dbReference type="Google" id="ProtNLM"/>
    </source>
</evidence>
<evidence type="ECO:0000313" key="2">
    <source>
        <dbReference type="Proteomes" id="UP001583193"/>
    </source>
</evidence>
<organism evidence="1 2">
    <name type="scientific">Paecilomyces lecythidis</name>
    <dbReference type="NCBI Taxonomy" id="3004212"/>
    <lineage>
        <taxon>Eukaryota</taxon>
        <taxon>Fungi</taxon>
        <taxon>Dikarya</taxon>
        <taxon>Ascomycota</taxon>
        <taxon>Pezizomycotina</taxon>
        <taxon>Eurotiomycetes</taxon>
        <taxon>Eurotiomycetidae</taxon>
        <taxon>Eurotiales</taxon>
        <taxon>Thermoascaceae</taxon>
        <taxon>Paecilomyces</taxon>
    </lineage>
</organism>
<accession>A0ABR3XQW2</accession>
<sequence>MKSISSLFFRPELRRGPFFLNFTDLHQSNLLVDKEWNIKCLIDLEWSCSRPVEMMHPPYWLTNQAVDGIDQNEYEKLHGEFMEVFKEEERKSCPQARISLSQILEQGWQIGTFWYSLALDSPTGIFTLFYEHIQPRFEKKHIDDPVFFTIMQSYWCMNAANFIRKKVQDKETYDERLRAEFEN</sequence>
<evidence type="ECO:0000313" key="1">
    <source>
        <dbReference type="EMBL" id="KAL1878372.1"/>
    </source>
</evidence>
<keyword evidence="2" id="KW-1185">Reference proteome</keyword>
<reference evidence="1 2" key="1">
    <citation type="journal article" date="2024" name="IMA Fungus">
        <title>IMA Genome - F19 : A genome assembly and annotation guide to empower mycologists, including annotated draft genome sequences of Ceratocystis pirilliformis, Diaporthe australafricana, Fusarium ophioides, Paecilomyces lecythidis, and Sporothrix stenoceras.</title>
        <authorList>
            <person name="Aylward J."/>
            <person name="Wilson A.M."/>
            <person name="Visagie C.M."/>
            <person name="Spraker J."/>
            <person name="Barnes I."/>
            <person name="Buitendag C."/>
            <person name="Ceriani C."/>
            <person name="Del Mar Angel L."/>
            <person name="du Plessis D."/>
            <person name="Fuchs T."/>
            <person name="Gasser K."/>
            <person name="Kramer D."/>
            <person name="Li W."/>
            <person name="Munsamy K."/>
            <person name="Piso A."/>
            <person name="Price J.L."/>
            <person name="Sonnekus B."/>
            <person name="Thomas C."/>
            <person name="van der Nest A."/>
            <person name="van Dijk A."/>
            <person name="van Heerden A."/>
            <person name="van Vuuren N."/>
            <person name="Yilmaz N."/>
            <person name="Duong T.A."/>
            <person name="van der Merwe N.A."/>
            <person name="Wingfield M.J."/>
            <person name="Wingfield B.D."/>
        </authorList>
    </citation>
    <scope>NUCLEOTIDE SEQUENCE [LARGE SCALE GENOMIC DNA]</scope>
    <source>
        <strain evidence="1 2">CMW 18167</strain>
    </source>
</reference>
<proteinExistence type="predicted"/>
<dbReference type="EMBL" id="JAVDPF010000012">
    <property type="protein sequence ID" value="KAL1878372.1"/>
    <property type="molecule type" value="Genomic_DNA"/>
</dbReference>
<gene>
    <name evidence="1" type="ORF">Plec18167_004444</name>
</gene>
<name>A0ABR3XQW2_9EURO</name>
<comment type="caution">
    <text evidence="1">The sequence shown here is derived from an EMBL/GenBank/DDBJ whole genome shotgun (WGS) entry which is preliminary data.</text>
</comment>